<dbReference type="InterPro" id="IPR010497">
    <property type="entry name" value="Epoxide_hydro_N"/>
</dbReference>
<gene>
    <name evidence="5" type="ORF">K431DRAFT_122935</name>
</gene>
<accession>A0A9P4UN22</accession>
<dbReference type="EMBL" id="MU003817">
    <property type="protein sequence ID" value="KAF2718966.1"/>
    <property type="molecule type" value="Genomic_DNA"/>
</dbReference>
<dbReference type="Gene3D" id="3.40.50.1820">
    <property type="entry name" value="alpha/beta hydrolase"/>
    <property type="match status" value="1"/>
</dbReference>
<sequence>MASTPQTPQSGGAGIQPYRMHVSQRYLDLTRQKLRLTRLPKEPQHSQQNWEFGITKVQIEPLIDYWIDQYDWRAREAFYNENLPQFRVTMNNTRIHFVHRKSNTRNAVPLLFIHGWPESFASISKNINALCDPVRTPPRGNEETPAFDVVAPSLPGFGFSDAVQEESNNAQTTADILNALMMRLGYFSYFVHGTGIGFTVARILALRHGGNALGVHTTNPQIPQPGMSFGAAPDNLALSDLSLHPTGLSPPMTPGPSSSLQPQARPQTDAFALTDSPAGLLAHIVDKVRPRARQNQASPNITPLSALQDPWPADALLDWTMLYWLPGPEVALRWLVNTSPLESSLWTGFSNVPLGISMYQDASSAVSTADANRPTWASAFHPVVQVKWRQGKVRFPMWERPDDVVQDIREMVKTLGSQQTMWVDDSMMMQTH</sequence>
<feature type="domain" description="Epoxide hydrolase N-terminal" evidence="4">
    <location>
        <begin position="15"/>
        <end position="121"/>
    </location>
</feature>
<dbReference type="Pfam" id="PF06441">
    <property type="entry name" value="EHN"/>
    <property type="match status" value="1"/>
</dbReference>
<keyword evidence="6" id="KW-1185">Reference proteome</keyword>
<dbReference type="PANTHER" id="PTHR21661:SF71">
    <property type="entry name" value="EPOXIDE HYDROLASE N-TERMINAL DOMAIN-CONTAINING PROTEIN"/>
    <property type="match status" value="1"/>
</dbReference>
<evidence type="ECO:0000313" key="5">
    <source>
        <dbReference type="EMBL" id="KAF2718966.1"/>
    </source>
</evidence>
<dbReference type="InterPro" id="IPR016292">
    <property type="entry name" value="Epoxide_hydrolase"/>
</dbReference>
<evidence type="ECO:0000256" key="2">
    <source>
        <dbReference type="ARBA" id="ARBA00022801"/>
    </source>
</evidence>
<dbReference type="Proteomes" id="UP000799441">
    <property type="component" value="Unassembled WGS sequence"/>
</dbReference>
<dbReference type="OrthoDB" id="7130006at2759"/>
<dbReference type="GO" id="GO:0004301">
    <property type="term" value="F:epoxide hydrolase activity"/>
    <property type="evidence" value="ECO:0007669"/>
    <property type="project" value="TreeGrafter"/>
</dbReference>
<evidence type="ECO:0000259" key="4">
    <source>
        <dbReference type="Pfam" id="PF06441"/>
    </source>
</evidence>
<dbReference type="PANTHER" id="PTHR21661">
    <property type="entry name" value="EPOXIDE HYDROLASE 1-RELATED"/>
    <property type="match status" value="1"/>
</dbReference>
<name>A0A9P4UN22_9PEZI</name>
<dbReference type="GO" id="GO:0097176">
    <property type="term" value="P:epoxide metabolic process"/>
    <property type="evidence" value="ECO:0007669"/>
    <property type="project" value="TreeGrafter"/>
</dbReference>
<dbReference type="InterPro" id="IPR029058">
    <property type="entry name" value="AB_hydrolase_fold"/>
</dbReference>
<comment type="similarity">
    <text evidence="1">Belongs to the peptidase S33 family.</text>
</comment>
<organism evidence="5 6">
    <name type="scientific">Polychaeton citri CBS 116435</name>
    <dbReference type="NCBI Taxonomy" id="1314669"/>
    <lineage>
        <taxon>Eukaryota</taxon>
        <taxon>Fungi</taxon>
        <taxon>Dikarya</taxon>
        <taxon>Ascomycota</taxon>
        <taxon>Pezizomycotina</taxon>
        <taxon>Dothideomycetes</taxon>
        <taxon>Dothideomycetidae</taxon>
        <taxon>Capnodiales</taxon>
        <taxon>Capnodiaceae</taxon>
        <taxon>Polychaeton</taxon>
    </lineage>
</organism>
<evidence type="ECO:0000256" key="1">
    <source>
        <dbReference type="ARBA" id="ARBA00010088"/>
    </source>
</evidence>
<protein>
    <submittedName>
        <fullName evidence="5">Alpha/beta-hydrolase</fullName>
    </submittedName>
</protein>
<dbReference type="SUPFAM" id="SSF53474">
    <property type="entry name" value="alpha/beta-Hydrolases"/>
    <property type="match status" value="1"/>
</dbReference>
<feature type="region of interest" description="Disordered" evidence="3">
    <location>
        <begin position="244"/>
        <end position="263"/>
    </location>
</feature>
<evidence type="ECO:0000313" key="6">
    <source>
        <dbReference type="Proteomes" id="UP000799441"/>
    </source>
</evidence>
<keyword evidence="2" id="KW-0378">Hydrolase</keyword>
<dbReference type="AlphaFoldDB" id="A0A9P4UN22"/>
<reference evidence="5" key="1">
    <citation type="journal article" date="2020" name="Stud. Mycol.">
        <title>101 Dothideomycetes genomes: a test case for predicting lifestyles and emergence of pathogens.</title>
        <authorList>
            <person name="Haridas S."/>
            <person name="Albert R."/>
            <person name="Binder M."/>
            <person name="Bloem J."/>
            <person name="Labutti K."/>
            <person name="Salamov A."/>
            <person name="Andreopoulos B."/>
            <person name="Baker S."/>
            <person name="Barry K."/>
            <person name="Bills G."/>
            <person name="Bluhm B."/>
            <person name="Cannon C."/>
            <person name="Castanera R."/>
            <person name="Culley D."/>
            <person name="Daum C."/>
            <person name="Ezra D."/>
            <person name="Gonzalez J."/>
            <person name="Henrissat B."/>
            <person name="Kuo A."/>
            <person name="Liang C."/>
            <person name="Lipzen A."/>
            <person name="Lutzoni F."/>
            <person name="Magnuson J."/>
            <person name="Mondo S."/>
            <person name="Nolan M."/>
            <person name="Ohm R."/>
            <person name="Pangilinan J."/>
            <person name="Park H.-J."/>
            <person name="Ramirez L."/>
            <person name="Alfaro M."/>
            <person name="Sun H."/>
            <person name="Tritt A."/>
            <person name="Yoshinaga Y."/>
            <person name="Zwiers L.-H."/>
            <person name="Turgeon B."/>
            <person name="Goodwin S."/>
            <person name="Spatafora J."/>
            <person name="Crous P."/>
            <person name="Grigoriev I."/>
        </authorList>
    </citation>
    <scope>NUCLEOTIDE SEQUENCE</scope>
    <source>
        <strain evidence="5">CBS 116435</strain>
    </source>
</reference>
<comment type="caution">
    <text evidence="5">The sequence shown here is derived from an EMBL/GenBank/DDBJ whole genome shotgun (WGS) entry which is preliminary data.</text>
</comment>
<dbReference type="PIRSF" id="PIRSF001112">
    <property type="entry name" value="Epoxide_hydrolase"/>
    <property type="match status" value="1"/>
</dbReference>
<evidence type="ECO:0000256" key="3">
    <source>
        <dbReference type="SAM" id="MobiDB-lite"/>
    </source>
</evidence>
<proteinExistence type="inferred from homology"/>